<sequence length="234" mass="26891" precursor="true">MKKFRTILAAFLLLFIATPVLQSCLDDWDDDEHPLLAIGTVRIIDGKDYYFALDEGTKMFPGDTAQVDNYTLVEGQRAFVYFNLLDEEVTGYDYNAKINHVENILTKDIYFMPAEKADSIGDDRININNMWITDNYLNIQYQLYHSNSNDKKHMLNLIVNEASDGKNDKEGYITLEFRQNAYGDEPLMPGQGLVSFKLDKIADRIPGKTGLNIRVKSLHDGEYYKTIDFKTDEN</sequence>
<dbReference type="InterPro" id="IPR035376">
    <property type="entry name" value="NigD_C"/>
</dbReference>
<proteinExistence type="predicted"/>
<protein>
    <submittedName>
        <fullName evidence="4">NigD-like protein</fullName>
    </submittedName>
</protein>
<dbReference type="Proteomes" id="UP000284604">
    <property type="component" value="Unassembled WGS sequence"/>
</dbReference>
<dbReference type="Pfam" id="PF17415">
    <property type="entry name" value="NigD_C"/>
    <property type="match status" value="1"/>
</dbReference>
<evidence type="ECO:0000313" key="11">
    <source>
        <dbReference type="Proteomes" id="UP000284161"/>
    </source>
</evidence>
<gene>
    <name evidence="4" type="ORF">AA415_00377</name>
    <name evidence="7" type="ORF">DWV41_14865</name>
    <name evidence="6" type="ORF">DWY58_03270</name>
    <name evidence="8" type="ORF">DWZ78_10160</name>
    <name evidence="5" type="ORF">DXC34_07640</name>
</gene>
<dbReference type="Proteomes" id="UP000056419">
    <property type="component" value="Unassembled WGS sequence"/>
</dbReference>
<reference evidence="4 9" key="1">
    <citation type="journal article" date="2016" name="BMC Genomics">
        <title>Type VI secretion systems of human gut Bacteroidales segregate into three genetic architectures, two of which are contained on mobile genetic elements.</title>
        <authorList>
            <person name="Coyne M.J."/>
            <person name="Roelofs K.G."/>
            <person name="Comstock L.E."/>
        </authorList>
    </citation>
    <scope>NUCLEOTIDE SEQUENCE [LARGE SCALE GENOMIC DNA]</scope>
    <source>
        <strain evidence="4 9">CL09T03C01</strain>
    </source>
</reference>
<keyword evidence="9" id="KW-1185">Reference proteome</keyword>
<feature type="signal peptide" evidence="1">
    <location>
        <begin position="1"/>
        <end position="22"/>
    </location>
</feature>
<dbReference type="Proteomes" id="UP000284161">
    <property type="component" value="Unassembled WGS sequence"/>
</dbReference>
<dbReference type="EMBL" id="QSSV01000008">
    <property type="protein sequence ID" value="RGM13669.1"/>
    <property type="molecule type" value="Genomic_DNA"/>
</dbReference>
<dbReference type="EMBL" id="QRPN01000009">
    <property type="protein sequence ID" value="RHM17967.1"/>
    <property type="molecule type" value="Genomic_DNA"/>
</dbReference>
<evidence type="ECO:0000313" key="9">
    <source>
        <dbReference type="Proteomes" id="UP000056419"/>
    </source>
</evidence>
<evidence type="ECO:0000313" key="7">
    <source>
        <dbReference type="EMBL" id="RGW94090.1"/>
    </source>
</evidence>
<dbReference type="EMBL" id="QRUB01000002">
    <property type="protein sequence ID" value="RGR29061.1"/>
    <property type="molecule type" value="Genomic_DNA"/>
</dbReference>
<evidence type="ECO:0000259" key="3">
    <source>
        <dbReference type="Pfam" id="PF17415"/>
    </source>
</evidence>
<evidence type="ECO:0000313" key="8">
    <source>
        <dbReference type="EMBL" id="RHM17967.1"/>
    </source>
</evidence>
<evidence type="ECO:0000313" key="13">
    <source>
        <dbReference type="Proteomes" id="UP000284777"/>
    </source>
</evidence>
<evidence type="ECO:0000313" key="12">
    <source>
        <dbReference type="Proteomes" id="UP000284604"/>
    </source>
</evidence>
<dbReference type="PATRIC" id="fig|46506.5.peg.406"/>
<dbReference type="STRING" id="46506.AA415_00377"/>
<dbReference type="InterPro" id="IPR024299">
    <property type="entry name" value="NigD-like_OB_dom"/>
</dbReference>
<dbReference type="AlphaFoldDB" id="A0A108TD91"/>
<dbReference type="Proteomes" id="UP000261223">
    <property type="component" value="Unassembled WGS sequence"/>
</dbReference>
<evidence type="ECO:0000259" key="2">
    <source>
        <dbReference type="Pfam" id="PF12667"/>
    </source>
</evidence>
<dbReference type="Gene3D" id="2.40.50.500">
    <property type="entry name" value="NigD-like N-terminal OB domain"/>
    <property type="match status" value="1"/>
</dbReference>
<dbReference type="InterPro" id="IPR038143">
    <property type="entry name" value="NigD-like_C_dom_sf"/>
</dbReference>
<dbReference type="RefSeq" id="WP_022104841.1">
    <property type="nucleotide sequence ID" value="NZ_BAABYC010000001.1"/>
</dbReference>
<evidence type="ECO:0000256" key="1">
    <source>
        <dbReference type="SAM" id="SignalP"/>
    </source>
</evidence>
<feature type="chain" id="PRO_5036299673" evidence="1">
    <location>
        <begin position="23"/>
        <end position="234"/>
    </location>
</feature>
<name>A0A108TD91_BACSE</name>
<comment type="caution">
    <text evidence="4">The sequence shown here is derived from an EMBL/GenBank/DDBJ whole genome shotgun (WGS) entry which is preliminary data.</text>
</comment>
<keyword evidence="1" id="KW-0732">Signal</keyword>
<reference evidence="10 11" key="3">
    <citation type="submission" date="2018-08" db="EMBL/GenBank/DDBJ databases">
        <title>A genome reference for cultivated species of the human gut microbiota.</title>
        <authorList>
            <person name="Zou Y."/>
            <person name="Xue W."/>
            <person name="Luo G."/>
        </authorList>
    </citation>
    <scope>NUCLEOTIDE SEQUENCE [LARGE SCALE GENOMIC DNA]</scope>
    <source>
        <strain evidence="7 13">AF05-4</strain>
        <strain evidence="6 11">AF25-6</strain>
        <strain evidence="8 12">AF35-20</strain>
        <strain evidence="5 10">TF03-6</strain>
    </source>
</reference>
<evidence type="ECO:0000313" key="10">
    <source>
        <dbReference type="Proteomes" id="UP000261223"/>
    </source>
</evidence>
<feature type="domain" description="NigD-like C-terminal" evidence="3">
    <location>
        <begin position="111"/>
        <end position="227"/>
    </location>
</feature>
<dbReference type="InterPro" id="IPR038179">
    <property type="entry name" value="NigD-like_N_sf"/>
</dbReference>
<evidence type="ECO:0000313" key="5">
    <source>
        <dbReference type="EMBL" id="RGM13669.1"/>
    </source>
</evidence>
<dbReference type="Pfam" id="PF12667">
    <property type="entry name" value="NigD_N"/>
    <property type="match status" value="1"/>
</dbReference>
<feature type="domain" description="NigD-like N-terminal OB" evidence="2">
    <location>
        <begin position="38"/>
        <end position="104"/>
    </location>
</feature>
<accession>A0A108TD91</accession>
<evidence type="ECO:0000313" key="4">
    <source>
        <dbReference type="EMBL" id="KWR57833.1"/>
    </source>
</evidence>
<evidence type="ECO:0000313" key="6">
    <source>
        <dbReference type="EMBL" id="RGR29061.1"/>
    </source>
</evidence>
<organism evidence="4 9">
    <name type="scientific">Bacteroides stercoris</name>
    <dbReference type="NCBI Taxonomy" id="46506"/>
    <lineage>
        <taxon>Bacteria</taxon>
        <taxon>Pseudomonadati</taxon>
        <taxon>Bacteroidota</taxon>
        <taxon>Bacteroidia</taxon>
        <taxon>Bacteroidales</taxon>
        <taxon>Bacteroidaceae</taxon>
        <taxon>Bacteroides</taxon>
    </lineage>
</organism>
<dbReference type="EMBL" id="LRGC01000001">
    <property type="protein sequence ID" value="KWR57833.1"/>
    <property type="molecule type" value="Genomic_DNA"/>
</dbReference>
<dbReference type="PROSITE" id="PS51257">
    <property type="entry name" value="PROKAR_LIPOPROTEIN"/>
    <property type="match status" value="1"/>
</dbReference>
<dbReference type="Proteomes" id="UP000284777">
    <property type="component" value="Unassembled WGS sequence"/>
</dbReference>
<dbReference type="EMBL" id="QSBD01000031">
    <property type="protein sequence ID" value="RGW94090.1"/>
    <property type="molecule type" value="Genomic_DNA"/>
</dbReference>
<reference evidence="4" key="2">
    <citation type="submission" date="2016-01" db="EMBL/GenBank/DDBJ databases">
        <authorList>
            <person name="McClelland M."/>
            <person name="Jain A."/>
            <person name="Saraogi P."/>
            <person name="Mendelson R."/>
            <person name="Westerman R."/>
            <person name="SanMiguel P."/>
            <person name="Csonka L."/>
        </authorList>
    </citation>
    <scope>NUCLEOTIDE SEQUENCE</scope>
    <source>
        <strain evidence="4">CL09T03C01</strain>
    </source>
</reference>
<dbReference type="Gene3D" id="2.60.40.2370">
    <property type="entry name" value="NigD-like, C-terminal beta sandwich domain"/>
    <property type="match status" value="1"/>
</dbReference>